<name>G2ZJZ7_9RALS</name>
<evidence type="ECO:0000313" key="1">
    <source>
        <dbReference type="EMBL" id="CCA79360.1"/>
    </source>
</evidence>
<reference evidence="1" key="1">
    <citation type="journal article" date="2011" name="PLoS ONE">
        <title>Ralstonia syzygii, the Blood Disease Bacterium and some Asian R. solanacearum strains form a single genomic species despite divergent lifestyles.</title>
        <authorList>
            <person name="Remenant B."/>
            <person name="de Cambiaire J.C."/>
            <person name="Cellier G."/>
            <person name="Jacobs J.M."/>
            <person name="Mangenot S."/>
            <person name="Barbe V."/>
            <person name="Lajus A."/>
            <person name="Vallenet D."/>
            <person name="Medigue C."/>
            <person name="Fegan M."/>
            <person name="Allen C."/>
            <person name="Prior P."/>
        </authorList>
    </citation>
    <scope>NUCLEOTIDE SEQUENCE</scope>
    <source>
        <strain evidence="1">R229</strain>
    </source>
</reference>
<dbReference type="AlphaFoldDB" id="G2ZJZ7"/>
<protein>
    <submittedName>
        <fullName evidence="1">Uncharacterized protein</fullName>
    </submittedName>
</protein>
<organism evidence="1">
    <name type="scientific">blood disease bacterium R229</name>
    <dbReference type="NCBI Taxonomy" id="741978"/>
    <lineage>
        <taxon>Bacteria</taxon>
        <taxon>Pseudomonadati</taxon>
        <taxon>Pseudomonadota</taxon>
        <taxon>Betaproteobacteria</taxon>
        <taxon>Burkholderiales</taxon>
        <taxon>Burkholderiaceae</taxon>
        <taxon>Ralstonia</taxon>
        <taxon>Ralstonia solanacearum species complex</taxon>
    </lineage>
</organism>
<dbReference type="EMBL" id="FR854061">
    <property type="protein sequence ID" value="CCA79360.1"/>
    <property type="molecule type" value="Genomic_DNA"/>
</dbReference>
<accession>G2ZJZ7</accession>
<sequence length="61" mass="7121">MQHAQISKLPDPLKSRERVVWERRYHKLLQVMESVQLGQALVLAMPNTKGSNTIDSRHIRE</sequence>
<gene>
    <name evidence="1" type="ORF">BDB_50070</name>
</gene>
<proteinExistence type="predicted"/>
<reference evidence="1" key="2">
    <citation type="submission" date="2011-04" db="EMBL/GenBank/DDBJ databases">
        <authorList>
            <person name="Genoscope - CEA"/>
        </authorList>
    </citation>
    <scope>NUCLEOTIDE SEQUENCE</scope>
    <source>
        <strain evidence="1">R229</strain>
    </source>
</reference>